<keyword evidence="6" id="KW-1185">Reference proteome</keyword>
<dbReference type="InterPro" id="IPR036412">
    <property type="entry name" value="HAD-like_sf"/>
</dbReference>
<organism evidence="6 7">
    <name type="scientific">Drosophila lebanonensis</name>
    <name type="common">Fruit fly</name>
    <name type="synonym">Scaptodrosophila lebanonensis</name>
    <dbReference type="NCBI Taxonomy" id="7225"/>
    <lineage>
        <taxon>Eukaryota</taxon>
        <taxon>Metazoa</taxon>
        <taxon>Ecdysozoa</taxon>
        <taxon>Arthropoda</taxon>
        <taxon>Hexapoda</taxon>
        <taxon>Insecta</taxon>
        <taxon>Pterygota</taxon>
        <taxon>Neoptera</taxon>
        <taxon>Endopterygota</taxon>
        <taxon>Diptera</taxon>
        <taxon>Brachycera</taxon>
        <taxon>Muscomorpha</taxon>
        <taxon>Ephydroidea</taxon>
        <taxon>Drosophilidae</taxon>
        <taxon>Scaptodrosophila</taxon>
    </lineage>
</organism>
<keyword evidence="5" id="KW-0460">Magnesium</keyword>
<proteinExistence type="inferred from homology"/>
<dbReference type="NCBIfam" id="TIGR01460">
    <property type="entry name" value="HAD-SF-IIA"/>
    <property type="match status" value="1"/>
</dbReference>
<dbReference type="AlphaFoldDB" id="A0A6J2TDE4"/>
<dbReference type="Gene3D" id="3.40.50.1000">
    <property type="entry name" value="HAD superfamily/HAD-like"/>
    <property type="match status" value="2"/>
</dbReference>
<dbReference type="GO" id="GO:0005737">
    <property type="term" value="C:cytoplasm"/>
    <property type="evidence" value="ECO:0007669"/>
    <property type="project" value="TreeGrafter"/>
</dbReference>
<dbReference type="GO" id="GO:0016791">
    <property type="term" value="F:phosphatase activity"/>
    <property type="evidence" value="ECO:0007669"/>
    <property type="project" value="InterPro"/>
</dbReference>
<dbReference type="NCBIfam" id="TIGR01452">
    <property type="entry name" value="PGP_euk"/>
    <property type="match status" value="1"/>
</dbReference>
<dbReference type="PIRSF" id="PIRSF000915">
    <property type="entry name" value="PGP-type_phosphatase"/>
    <property type="match status" value="1"/>
</dbReference>
<dbReference type="GeneID" id="115622992"/>
<evidence type="ECO:0000256" key="4">
    <source>
        <dbReference type="PIRSR" id="PIRSR000915-2"/>
    </source>
</evidence>
<evidence type="ECO:0000256" key="3">
    <source>
        <dbReference type="PIRSR" id="PIRSR000915-1"/>
    </source>
</evidence>
<keyword evidence="5" id="KW-0479">Metal-binding</keyword>
<evidence type="ECO:0000256" key="1">
    <source>
        <dbReference type="ARBA" id="ARBA00022801"/>
    </source>
</evidence>
<dbReference type="RefSeq" id="XP_030373012.1">
    <property type="nucleotide sequence ID" value="XM_030517152.1"/>
</dbReference>
<evidence type="ECO:0000256" key="2">
    <source>
        <dbReference type="PIRNR" id="PIRNR000915"/>
    </source>
</evidence>
<feature type="binding site" evidence="5">
    <location>
        <position position="249"/>
    </location>
    <ligand>
        <name>Mg(2+)</name>
        <dbReference type="ChEBI" id="CHEBI:18420"/>
    </ligand>
</feature>
<comment type="cofactor">
    <cofactor evidence="5">
        <name>Mg(2+)</name>
        <dbReference type="ChEBI" id="CHEBI:18420"/>
    </cofactor>
    <text evidence="5">Divalent metal ions. Mg(2+) is the most effective.</text>
</comment>
<dbReference type="OrthoDB" id="413953at2759"/>
<keyword evidence="1 2" id="KW-0378">Hydrolase</keyword>
<gene>
    <name evidence="7" type="primary">LOC115622992</name>
</gene>
<evidence type="ECO:0000313" key="6">
    <source>
        <dbReference type="Proteomes" id="UP000504634"/>
    </source>
</evidence>
<protein>
    <submittedName>
        <fullName evidence="7">Pyridoxal phosphate phosphatase</fullName>
    </submittedName>
</protein>
<dbReference type="InterPro" id="IPR006349">
    <property type="entry name" value="PGP_euk"/>
</dbReference>
<dbReference type="PANTHER" id="PTHR19288:SF93">
    <property type="entry name" value="FI11325P-RELATED"/>
    <property type="match status" value="1"/>
</dbReference>
<dbReference type="Pfam" id="PF13344">
    <property type="entry name" value="Hydrolase_6"/>
    <property type="match status" value="1"/>
</dbReference>
<feature type="active site" description="Nucleophile" evidence="3">
    <location>
        <position position="30"/>
    </location>
</feature>
<dbReference type="PANTHER" id="PTHR19288">
    <property type="entry name" value="4-NITROPHENYLPHOSPHATASE-RELATED"/>
    <property type="match status" value="1"/>
</dbReference>
<sequence>MFKQSCTNLKKLPKQRVRKWLGGIETIIFDADGVLWSFGEAIKGSVDTFNLIRSLGRNTFVATNNSEALTETLVKKALGFGYELKEQELISSSMSIANFLASRQFQKKVYVIGEQGVADELAKVGICSEFKIKDELTVPSKQFAAEMEIDEDVGAVVVAKDDNFSVAKIIRACNYLQNPKTLFLATCVDASYPIGVGNRIIVGAAAMLAAVQAICKRKPLILGKPNPLMAAELLQCGVIKPETTLMVGDTLHTDIAFGCNCGFHTMLVGTGVSSLKEAQALIEDDDDKKKNMIPDTYLPSVCDLQEFLC</sequence>
<dbReference type="Pfam" id="PF13242">
    <property type="entry name" value="Hydrolase_like"/>
    <property type="match status" value="1"/>
</dbReference>
<evidence type="ECO:0000313" key="7">
    <source>
        <dbReference type="RefSeq" id="XP_030373012.1"/>
    </source>
</evidence>
<accession>A0A6J2TDE4</accession>
<feature type="binding site" evidence="5">
    <location>
        <position position="32"/>
    </location>
    <ligand>
        <name>Mg(2+)</name>
        <dbReference type="ChEBI" id="CHEBI:18420"/>
    </ligand>
</feature>
<name>A0A6J2TDE4_DROLE</name>
<feature type="binding site" evidence="5">
    <location>
        <position position="30"/>
    </location>
    <ligand>
        <name>Mg(2+)</name>
        <dbReference type="ChEBI" id="CHEBI:18420"/>
    </ligand>
</feature>
<dbReference type="InterPro" id="IPR006357">
    <property type="entry name" value="HAD-SF_hydro_IIA"/>
</dbReference>
<comment type="similarity">
    <text evidence="2">Belongs to the HAD-like hydrolase superfamily.</text>
</comment>
<dbReference type="InterPro" id="IPR023214">
    <property type="entry name" value="HAD_sf"/>
</dbReference>
<reference evidence="7" key="1">
    <citation type="submission" date="2025-08" db="UniProtKB">
        <authorList>
            <consortium name="RefSeq"/>
        </authorList>
    </citation>
    <scope>IDENTIFICATION</scope>
    <source>
        <strain evidence="7">11010-0011.00</strain>
        <tissue evidence="7">Whole body</tissue>
    </source>
</reference>
<dbReference type="Proteomes" id="UP000504634">
    <property type="component" value="Unplaced"/>
</dbReference>
<feature type="binding site" evidence="4">
    <location>
        <position position="224"/>
    </location>
    <ligand>
        <name>substrate</name>
    </ligand>
</feature>
<feature type="active site" description="Proton donor" evidence="3">
    <location>
        <position position="32"/>
    </location>
</feature>
<evidence type="ECO:0000256" key="5">
    <source>
        <dbReference type="PIRSR" id="PIRSR000915-3"/>
    </source>
</evidence>
<dbReference type="SUPFAM" id="SSF56784">
    <property type="entry name" value="HAD-like"/>
    <property type="match status" value="1"/>
</dbReference>
<dbReference type="GO" id="GO:0046872">
    <property type="term" value="F:metal ion binding"/>
    <property type="evidence" value="ECO:0007669"/>
    <property type="project" value="UniProtKB-KW"/>
</dbReference>